<dbReference type="Proteomes" id="UP000244677">
    <property type="component" value="Chromosome"/>
</dbReference>
<dbReference type="RefSeq" id="WP_108737854.1">
    <property type="nucleotide sequence ID" value="NZ_CP020919.1"/>
</dbReference>
<proteinExistence type="predicted"/>
<evidence type="ECO:0000313" key="1">
    <source>
        <dbReference type="EMBL" id="AWG26329.1"/>
    </source>
</evidence>
<name>A0A2S1LRI0_9FLAO</name>
<protein>
    <submittedName>
        <fullName evidence="1">Uncharacterized protein</fullName>
    </submittedName>
</protein>
<dbReference type="AlphaFoldDB" id="A0A2S1LRI0"/>
<gene>
    <name evidence="1" type="ORF">FK004_14375</name>
</gene>
<organism evidence="1 2">
    <name type="scientific">Flavobacterium kingsejongi</name>
    <dbReference type="NCBI Taxonomy" id="1678728"/>
    <lineage>
        <taxon>Bacteria</taxon>
        <taxon>Pseudomonadati</taxon>
        <taxon>Bacteroidota</taxon>
        <taxon>Flavobacteriia</taxon>
        <taxon>Flavobacteriales</taxon>
        <taxon>Flavobacteriaceae</taxon>
        <taxon>Flavobacterium</taxon>
    </lineage>
</organism>
<accession>A0A2S1LRI0</accession>
<keyword evidence="2" id="KW-1185">Reference proteome</keyword>
<sequence length="143" mass="15989">MTFTLQGGTIVDFSKISYRSLGFGEATTLPVKKFKLEIGYSALKPEFIDKAALFIEECQAEDEGQGYSDVPELRDLGYPDFIELVEQYPDVAGMLITDYLYFDFLKSLFGAVKQPELIINTVLGVVIKNSVFAVYGEVFEQGK</sequence>
<dbReference type="OrthoDB" id="7012009at2"/>
<evidence type="ECO:0000313" key="2">
    <source>
        <dbReference type="Proteomes" id="UP000244677"/>
    </source>
</evidence>
<dbReference type="KEGG" id="fki:FK004_14375"/>
<dbReference type="EMBL" id="CP020919">
    <property type="protein sequence ID" value="AWG26329.1"/>
    <property type="molecule type" value="Genomic_DNA"/>
</dbReference>
<reference evidence="1 2" key="1">
    <citation type="submission" date="2017-04" db="EMBL/GenBank/DDBJ databases">
        <title>Complete genome sequence of Flavobacterium kingsejong AJ004.</title>
        <authorList>
            <person name="Lee P.C."/>
        </authorList>
    </citation>
    <scope>NUCLEOTIDE SEQUENCE [LARGE SCALE GENOMIC DNA]</scope>
    <source>
        <strain evidence="1 2">AJ004</strain>
    </source>
</reference>